<dbReference type="CDD" id="cd08204">
    <property type="entry name" value="ArfGap"/>
    <property type="match status" value="1"/>
</dbReference>
<keyword evidence="5" id="KW-0963">Cytoplasm</keyword>
<feature type="compositionally biased region" description="Polar residues" evidence="6">
    <location>
        <begin position="881"/>
        <end position="902"/>
    </location>
</feature>
<dbReference type="Pfam" id="PF00169">
    <property type="entry name" value="PH"/>
    <property type="match status" value="1"/>
</dbReference>
<dbReference type="PANTHER" id="PTHR23180:SF160">
    <property type="entry name" value="ADP-RIBOSYLATION FACTOR GTPASE-ACTIVATING PROTEIN EFFECTOR PROTEIN 1"/>
    <property type="match status" value="1"/>
</dbReference>
<dbReference type="PANTHER" id="PTHR23180">
    <property type="entry name" value="CENTAURIN/ARF"/>
    <property type="match status" value="1"/>
</dbReference>
<dbReference type="InterPro" id="IPR027267">
    <property type="entry name" value="AH/BAR_dom_sf"/>
</dbReference>
<keyword evidence="5" id="KW-0040">ANK repeat</keyword>
<comment type="function">
    <text evidence="5">GTPase-activating protein for the ADP ribosylation factor family.</text>
</comment>
<organism evidence="9 10">
    <name type="scientific">Pichia membranifaciens NRRL Y-2026</name>
    <dbReference type="NCBI Taxonomy" id="763406"/>
    <lineage>
        <taxon>Eukaryota</taxon>
        <taxon>Fungi</taxon>
        <taxon>Dikarya</taxon>
        <taxon>Ascomycota</taxon>
        <taxon>Saccharomycotina</taxon>
        <taxon>Pichiomycetes</taxon>
        <taxon>Pichiales</taxon>
        <taxon>Pichiaceae</taxon>
        <taxon>Pichia</taxon>
    </lineage>
</organism>
<evidence type="ECO:0000256" key="6">
    <source>
        <dbReference type="SAM" id="MobiDB-lite"/>
    </source>
</evidence>
<dbReference type="Pfam" id="PF01412">
    <property type="entry name" value="ArfGap"/>
    <property type="match status" value="1"/>
</dbReference>
<keyword evidence="5" id="KW-0677">Repeat</keyword>
<protein>
    <recommendedName>
        <fullName evidence="5">ADP-ribosylation factor GTPase-activating protein</fullName>
    </recommendedName>
</protein>
<dbReference type="InterPro" id="IPR001849">
    <property type="entry name" value="PH_domain"/>
</dbReference>
<name>A0A1E3NI03_9ASCO</name>
<evidence type="ECO:0000313" key="10">
    <source>
        <dbReference type="Proteomes" id="UP000094455"/>
    </source>
</evidence>
<sequence length="933" mass="105058">MADMIIGALNYPSLSEFLTSISFLGSTSENSIQLDIVSNSISSTSNVELIRLSSHKEDGIDFVLKIPFIYDRLLLKFVKTLNLESMKCSLTALKTSSTFHVNSHDIKLPLNNSYTDLLTLKIYYENELVYELSFYREPLSIVTNLPRTSPKEVIPTTSSSQFKDSQSKSTHDKTPSKEIASENPFPIPMADGPLLRETLNSYEQLAPYVLRHLQQTMENINAMDQNLKGLESSRFQLIDTLKEFRNEYLSTLPKSDLVYSKFEFLHSNSSSSEDSNHSFLKALHQSTSETKIDFSALRTLQNFSSSKKNFEEESKKYYDWLSKLMSSGKSKDEKLLIKMKNFAVAQMNYFNFLYDTVTPMLLSLIQPTSPFCKNYWRLRPLRDQAVKKVQNCSTFDEFSTLIRRYSKVTNCKNSLLLSDKNSCYETDKFDTPLKAGLLFVFGGQGKSGWHKQWLVLCNGKLFEYMDWRKGADLRNSPIDISLCNIKLLDANDHNTIDIGSRKNCFRVINAKGVEHVFQAFTSEDANEWVKALFEAGQMIAYAKQNNEESKRESSAKKLSISKHTVNTSENQNKYKAQNDLSADSSSLRKEPLRVRTVSSVSLSLLHIVQHNDPSNIYCADCGSTEQVEWISLNLLVVFCIQCSSSHRALGTSISKVRSLMLDSFVGESRALVHHINNSKMNSIYEANLQPNQKPVPSSRNEERLDFITKKYMKRAFINNSIRSNALQLLLEGVRDDDVVKVLEGIAGGADVNRKIFYSINQSGLSIISMTDSKEQNYAKVSFLEYALLHPSILDGREVFDVAELLALNGCDAGTQIRNESRVNENAKKWWQDRIDRMNGGALAPSPPPQRPLQLGNKSGTATLASPNGPTGAGHMIPVKQSGYNSNSRVSISGSRPSLSITGSYKKPSTSSKSKIKSPKEGFNLFKKKIKSLE</sequence>
<keyword evidence="10" id="KW-1185">Reference proteome</keyword>
<evidence type="ECO:0000256" key="1">
    <source>
        <dbReference type="ARBA" id="ARBA00022723"/>
    </source>
</evidence>
<dbReference type="SMART" id="SM00105">
    <property type="entry name" value="ArfGap"/>
    <property type="match status" value="1"/>
</dbReference>
<feature type="compositionally biased region" description="Polar residues" evidence="6">
    <location>
        <begin position="855"/>
        <end position="868"/>
    </location>
</feature>
<dbReference type="SUPFAM" id="SSF57863">
    <property type="entry name" value="ArfGap/RecO-like zinc finger"/>
    <property type="match status" value="1"/>
</dbReference>
<dbReference type="CDD" id="cd00821">
    <property type="entry name" value="PH"/>
    <property type="match status" value="1"/>
</dbReference>
<dbReference type="PROSITE" id="PS50003">
    <property type="entry name" value="PH_DOMAIN"/>
    <property type="match status" value="1"/>
</dbReference>
<dbReference type="STRING" id="763406.A0A1E3NI03"/>
<evidence type="ECO:0000256" key="3">
    <source>
        <dbReference type="ARBA" id="ARBA00022833"/>
    </source>
</evidence>
<dbReference type="Gene3D" id="2.30.29.30">
    <property type="entry name" value="Pleckstrin-homology domain (PH domain)/Phosphotyrosine-binding domain (PTB)"/>
    <property type="match status" value="1"/>
</dbReference>
<evidence type="ECO:0000259" key="8">
    <source>
        <dbReference type="PROSITE" id="PS50115"/>
    </source>
</evidence>
<dbReference type="SUPFAM" id="SSF50729">
    <property type="entry name" value="PH domain-like"/>
    <property type="match status" value="1"/>
</dbReference>
<feature type="region of interest" description="Disordered" evidence="6">
    <location>
        <begin position="150"/>
        <end position="185"/>
    </location>
</feature>
<keyword evidence="2 4" id="KW-0863">Zinc-finger</keyword>
<gene>
    <name evidence="9" type="ORF">PICMEDRAFT_17031</name>
</gene>
<dbReference type="GO" id="GO:0008270">
    <property type="term" value="F:zinc ion binding"/>
    <property type="evidence" value="ECO:0007669"/>
    <property type="project" value="UniProtKB-KW"/>
</dbReference>
<feature type="compositionally biased region" description="Low complexity" evidence="6">
    <location>
        <begin position="903"/>
        <end position="912"/>
    </location>
</feature>
<dbReference type="Proteomes" id="UP000094455">
    <property type="component" value="Unassembled WGS sequence"/>
</dbReference>
<reference evidence="9 10" key="1">
    <citation type="journal article" date="2016" name="Proc. Natl. Acad. Sci. U.S.A.">
        <title>Comparative genomics of biotechnologically important yeasts.</title>
        <authorList>
            <person name="Riley R."/>
            <person name="Haridas S."/>
            <person name="Wolfe K.H."/>
            <person name="Lopes M.R."/>
            <person name="Hittinger C.T."/>
            <person name="Goeker M."/>
            <person name="Salamov A.A."/>
            <person name="Wisecaver J.H."/>
            <person name="Long T.M."/>
            <person name="Calvey C.H."/>
            <person name="Aerts A.L."/>
            <person name="Barry K.W."/>
            <person name="Choi C."/>
            <person name="Clum A."/>
            <person name="Coughlan A.Y."/>
            <person name="Deshpande S."/>
            <person name="Douglass A.P."/>
            <person name="Hanson S.J."/>
            <person name="Klenk H.-P."/>
            <person name="LaButti K.M."/>
            <person name="Lapidus A."/>
            <person name="Lindquist E.A."/>
            <person name="Lipzen A.M."/>
            <person name="Meier-Kolthoff J.P."/>
            <person name="Ohm R.A."/>
            <person name="Otillar R.P."/>
            <person name="Pangilinan J.L."/>
            <person name="Peng Y."/>
            <person name="Rokas A."/>
            <person name="Rosa C.A."/>
            <person name="Scheuner C."/>
            <person name="Sibirny A.A."/>
            <person name="Slot J.C."/>
            <person name="Stielow J.B."/>
            <person name="Sun H."/>
            <person name="Kurtzman C.P."/>
            <person name="Blackwell M."/>
            <person name="Grigoriev I.V."/>
            <person name="Jeffries T.W."/>
        </authorList>
    </citation>
    <scope>NUCLEOTIDE SEQUENCE [LARGE SCALE GENOMIC DNA]</scope>
    <source>
        <strain evidence="9 10">NRRL Y-2026</strain>
    </source>
</reference>
<dbReference type="AlphaFoldDB" id="A0A1E3NI03"/>
<feature type="domain" description="PH" evidence="7">
    <location>
        <begin position="431"/>
        <end position="537"/>
    </location>
</feature>
<evidence type="ECO:0000259" key="7">
    <source>
        <dbReference type="PROSITE" id="PS50003"/>
    </source>
</evidence>
<dbReference type="Gene3D" id="1.10.220.150">
    <property type="entry name" value="Arf GTPase activating protein"/>
    <property type="match status" value="1"/>
</dbReference>
<dbReference type="InterPro" id="IPR011993">
    <property type="entry name" value="PH-like_dom_sf"/>
</dbReference>
<feature type="compositionally biased region" description="Basic and acidic residues" evidence="6">
    <location>
        <begin position="165"/>
        <end position="180"/>
    </location>
</feature>
<dbReference type="RefSeq" id="XP_019016864.1">
    <property type="nucleotide sequence ID" value="XM_019161436.1"/>
</dbReference>
<dbReference type="GO" id="GO:0006891">
    <property type="term" value="P:intra-Golgi vesicle-mediated transport"/>
    <property type="evidence" value="ECO:0007669"/>
    <property type="project" value="TreeGrafter"/>
</dbReference>
<dbReference type="GO" id="GO:0005096">
    <property type="term" value="F:GTPase activator activity"/>
    <property type="evidence" value="ECO:0007669"/>
    <property type="project" value="UniProtKB-KW"/>
</dbReference>
<dbReference type="EMBL" id="KV454004">
    <property type="protein sequence ID" value="ODQ45751.1"/>
    <property type="molecule type" value="Genomic_DNA"/>
</dbReference>
<dbReference type="InterPro" id="IPR037278">
    <property type="entry name" value="ARFGAP/RecO"/>
</dbReference>
<feature type="domain" description="Arf-GAP" evidence="8">
    <location>
        <begin position="602"/>
        <end position="725"/>
    </location>
</feature>
<dbReference type="InterPro" id="IPR038508">
    <property type="entry name" value="ArfGAP_dom_sf"/>
</dbReference>
<dbReference type="GO" id="GO:0005768">
    <property type="term" value="C:endosome"/>
    <property type="evidence" value="ECO:0007669"/>
    <property type="project" value="TreeGrafter"/>
</dbReference>
<dbReference type="SUPFAM" id="SSF103657">
    <property type="entry name" value="BAR/IMD domain-like"/>
    <property type="match status" value="1"/>
</dbReference>
<dbReference type="InterPro" id="IPR045258">
    <property type="entry name" value="ACAP1/2/3-like"/>
</dbReference>
<comment type="subcellular location">
    <subcellularLocation>
        <location evidence="5">Cytoplasm</location>
    </subcellularLocation>
</comment>
<dbReference type="Gene3D" id="1.20.1270.60">
    <property type="entry name" value="Arfaptin homology (AH) domain/BAR domain"/>
    <property type="match status" value="1"/>
</dbReference>
<keyword evidence="1 5" id="KW-0479">Metal-binding</keyword>
<evidence type="ECO:0000256" key="4">
    <source>
        <dbReference type="PROSITE-ProRule" id="PRU00288"/>
    </source>
</evidence>
<dbReference type="GO" id="GO:0005802">
    <property type="term" value="C:trans-Golgi network"/>
    <property type="evidence" value="ECO:0007669"/>
    <property type="project" value="TreeGrafter"/>
</dbReference>
<dbReference type="SMART" id="SM00233">
    <property type="entry name" value="PH"/>
    <property type="match status" value="1"/>
</dbReference>
<proteinExistence type="predicted"/>
<dbReference type="OrthoDB" id="10266696at2759"/>
<evidence type="ECO:0000256" key="2">
    <source>
        <dbReference type="ARBA" id="ARBA00022771"/>
    </source>
</evidence>
<dbReference type="InterPro" id="IPR001164">
    <property type="entry name" value="ArfGAP_dom"/>
</dbReference>
<evidence type="ECO:0000313" key="9">
    <source>
        <dbReference type="EMBL" id="ODQ45751.1"/>
    </source>
</evidence>
<keyword evidence="5" id="KW-0343">GTPase activation</keyword>
<accession>A0A1E3NI03</accession>
<evidence type="ECO:0000256" key="5">
    <source>
        <dbReference type="RuleBase" id="RU369028"/>
    </source>
</evidence>
<keyword evidence="3 5" id="KW-0862">Zinc</keyword>
<dbReference type="GeneID" id="30178123"/>
<dbReference type="PROSITE" id="PS50115">
    <property type="entry name" value="ARFGAP"/>
    <property type="match status" value="1"/>
</dbReference>
<feature type="region of interest" description="Disordered" evidence="6">
    <location>
        <begin position="837"/>
        <end position="921"/>
    </location>
</feature>